<name>A0AAV0J5Z7_9ROSI</name>
<dbReference type="Pfam" id="PF00464">
    <property type="entry name" value="SHMT"/>
    <property type="match status" value="1"/>
</dbReference>
<evidence type="ECO:0000313" key="11">
    <source>
        <dbReference type="EMBL" id="CAI0405351.1"/>
    </source>
</evidence>
<evidence type="ECO:0000256" key="4">
    <source>
        <dbReference type="ARBA" id="ARBA00006376"/>
    </source>
</evidence>
<feature type="modified residue" description="N6-(pyridoxal phosphate)lysine" evidence="8">
    <location>
        <position position="289"/>
    </location>
</feature>
<dbReference type="Proteomes" id="UP001154282">
    <property type="component" value="Unassembled WGS sequence"/>
</dbReference>
<dbReference type="CDD" id="cd00378">
    <property type="entry name" value="SHMT"/>
    <property type="match status" value="1"/>
</dbReference>
<evidence type="ECO:0000259" key="10">
    <source>
        <dbReference type="Pfam" id="PF00464"/>
    </source>
</evidence>
<evidence type="ECO:0000256" key="5">
    <source>
        <dbReference type="ARBA" id="ARBA00022563"/>
    </source>
</evidence>
<dbReference type="AlphaFoldDB" id="A0AAV0J5Z7"/>
<dbReference type="GO" id="GO:0030170">
    <property type="term" value="F:pyridoxal phosphate binding"/>
    <property type="evidence" value="ECO:0007669"/>
    <property type="project" value="InterPro"/>
</dbReference>
<feature type="domain" description="Serine hydroxymethyltransferase-like" evidence="10">
    <location>
        <begin position="58"/>
        <end position="455"/>
    </location>
</feature>
<dbReference type="EMBL" id="CAMGYJ010000004">
    <property type="protein sequence ID" value="CAI0405351.1"/>
    <property type="molecule type" value="Genomic_DNA"/>
</dbReference>
<dbReference type="GO" id="GO:0004372">
    <property type="term" value="F:glycine hydroxymethyltransferase activity"/>
    <property type="evidence" value="ECO:0007669"/>
    <property type="project" value="UniProtKB-EC"/>
</dbReference>
<sequence>MAMAMALLRRLSSPLNHPTRPFITPLCYKFCQSSLPDEAVYEKEKPGVTWPKQLNAPLEVVDPEIADIIEHEKARQWKGLELIPSENFTSVSVMQAVGSVMTNKYSEGYPGARYYGGNEYIDMAESLCQKRALEAFRLDPAKWGVNVQPLSGSPANFQVYTALLKPHDRIMALDLPHGGHLSHGYQTDTKKISAVSIFFETMPYRLNESTGYIDYEQMEKSATLFRPKLIVAGASAYSRLYDYAFIRKVCDKQKAVLLADMAHISGLVAAGVVPSPFDYADVVTTTTHKSLRGPRGAMIFFRKGVKEVNKQGKEVLYDYEDKINQAVFPGLQGGPHNHTITGLAVALKQATTPEYRAYQEQVLRNCFKFAEALGEMGYDLVSGGTENHLVLVNLKNKGIDGSRVEKVLEAVHIASNKNTVPGDVSAMVPGGIRMGTPALTSRGFVEEDFVKVAYFFDLAVKIAVNIKTEKPGTKLKDFVATMQTANFQSEIAKLRLDVEEYAKQFPTIGFEKETMKYKS</sequence>
<dbReference type="InterPro" id="IPR001085">
    <property type="entry name" value="Ser_HO-MeTrfase"/>
</dbReference>
<keyword evidence="12" id="KW-1185">Reference proteome</keyword>
<evidence type="ECO:0000256" key="1">
    <source>
        <dbReference type="ARBA" id="ARBA00001528"/>
    </source>
</evidence>
<dbReference type="PROSITE" id="PS00096">
    <property type="entry name" value="SHMT"/>
    <property type="match status" value="1"/>
</dbReference>
<dbReference type="EC" id="2.1.2.1" evidence="9"/>
<dbReference type="InterPro" id="IPR049943">
    <property type="entry name" value="Ser_HO-MeTrfase-like"/>
</dbReference>
<comment type="function">
    <text evidence="9">Interconversion of serine and glycine.</text>
</comment>
<gene>
    <name evidence="11" type="ORF">LITE_LOCUS12847</name>
</gene>
<comment type="caution">
    <text evidence="11">The sequence shown here is derived from an EMBL/GenBank/DDBJ whole genome shotgun (WGS) entry which is preliminary data.</text>
</comment>
<dbReference type="PANTHER" id="PTHR11680">
    <property type="entry name" value="SERINE HYDROXYMETHYLTRANSFERASE"/>
    <property type="match status" value="1"/>
</dbReference>
<comment type="pathway">
    <text evidence="3 9">One-carbon metabolism; tetrahydrofolate interconversion.</text>
</comment>
<evidence type="ECO:0000256" key="8">
    <source>
        <dbReference type="PIRSR" id="PIRSR000412-50"/>
    </source>
</evidence>
<dbReference type="GO" id="GO:0005739">
    <property type="term" value="C:mitochondrion"/>
    <property type="evidence" value="ECO:0007669"/>
    <property type="project" value="TreeGrafter"/>
</dbReference>
<dbReference type="InterPro" id="IPR019798">
    <property type="entry name" value="Ser_HO-MeTrfase_PLP_BS"/>
</dbReference>
<dbReference type="SUPFAM" id="SSF53383">
    <property type="entry name" value="PLP-dependent transferases"/>
    <property type="match status" value="1"/>
</dbReference>
<evidence type="ECO:0000256" key="2">
    <source>
        <dbReference type="ARBA" id="ARBA00001933"/>
    </source>
</evidence>
<comment type="catalytic activity">
    <reaction evidence="1 9">
        <text>(6R)-5,10-methylene-5,6,7,8-tetrahydrofolate + glycine + H2O = (6S)-5,6,7,8-tetrahydrofolate + L-serine</text>
        <dbReference type="Rhea" id="RHEA:15481"/>
        <dbReference type="ChEBI" id="CHEBI:15377"/>
        <dbReference type="ChEBI" id="CHEBI:15636"/>
        <dbReference type="ChEBI" id="CHEBI:33384"/>
        <dbReference type="ChEBI" id="CHEBI:57305"/>
        <dbReference type="ChEBI" id="CHEBI:57453"/>
        <dbReference type="EC" id="2.1.2.1"/>
    </reaction>
</comment>
<dbReference type="FunFam" id="3.40.640.10:FF:000050">
    <property type="entry name" value="Serine hydroxymethyltransferase"/>
    <property type="match status" value="1"/>
</dbReference>
<dbReference type="InterPro" id="IPR015424">
    <property type="entry name" value="PyrdxlP-dep_Trfase"/>
</dbReference>
<dbReference type="NCBIfam" id="NF000586">
    <property type="entry name" value="PRK00011.1"/>
    <property type="match status" value="1"/>
</dbReference>
<dbReference type="Gene3D" id="3.40.640.10">
    <property type="entry name" value="Type I PLP-dependent aspartate aminotransferase-like (Major domain)"/>
    <property type="match status" value="1"/>
</dbReference>
<keyword evidence="7 8" id="KW-0663">Pyridoxal phosphate</keyword>
<evidence type="ECO:0000256" key="7">
    <source>
        <dbReference type="ARBA" id="ARBA00022898"/>
    </source>
</evidence>
<dbReference type="InterPro" id="IPR015421">
    <property type="entry name" value="PyrdxlP-dep_Trfase_major"/>
</dbReference>
<dbReference type="Gene3D" id="3.90.1150.10">
    <property type="entry name" value="Aspartate Aminotransferase, domain 1"/>
    <property type="match status" value="1"/>
</dbReference>
<dbReference type="HAMAP" id="MF_00051">
    <property type="entry name" value="SHMT"/>
    <property type="match status" value="1"/>
</dbReference>
<accession>A0AAV0J5Z7</accession>
<proteinExistence type="inferred from homology"/>
<dbReference type="PIRSF" id="PIRSF000412">
    <property type="entry name" value="SHMT"/>
    <property type="match status" value="1"/>
</dbReference>
<dbReference type="GO" id="GO:0035999">
    <property type="term" value="P:tetrahydrofolate interconversion"/>
    <property type="evidence" value="ECO:0007669"/>
    <property type="project" value="InterPro"/>
</dbReference>
<protein>
    <recommendedName>
        <fullName evidence="9">Serine hydroxymethyltransferase</fullName>
        <ecNumber evidence="9">2.1.2.1</ecNumber>
    </recommendedName>
</protein>
<dbReference type="PANTHER" id="PTHR11680:SF61">
    <property type="entry name" value="SERINE HYDROXYMETHYLTRANSFERASE 1, MITOCHONDRIAL"/>
    <property type="match status" value="1"/>
</dbReference>
<comment type="similarity">
    <text evidence="4 9">Belongs to the SHMT family.</text>
</comment>
<evidence type="ECO:0000256" key="3">
    <source>
        <dbReference type="ARBA" id="ARBA00004777"/>
    </source>
</evidence>
<organism evidence="11 12">
    <name type="scientific">Linum tenue</name>
    <dbReference type="NCBI Taxonomy" id="586396"/>
    <lineage>
        <taxon>Eukaryota</taxon>
        <taxon>Viridiplantae</taxon>
        <taxon>Streptophyta</taxon>
        <taxon>Embryophyta</taxon>
        <taxon>Tracheophyta</taxon>
        <taxon>Spermatophyta</taxon>
        <taxon>Magnoliopsida</taxon>
        <taxon>eudicotyledons</taxon>
        <taxon>Gunneridae</taxon>
        <taxon>Pentapetalae</taxon>
        <taxon>rosids</taxon>
        <taxon>fabids</taxon>
        <taxon>Malpighiales</taxon>
        <taxon>Linaceae</taxon>
        <taxon>Linum</taxon>
    </lineage>
</organism>
<evidence type="ECO:0000256" key="9">
    <source>
        <dbReference type="RuleBase" id="RU000585"/>
    </source>
</evidence>
<comment type="cofactor">
    <cofactor evidence="2 8 9">
        <name>pyridoxal 5'-phosphate</name>
        <dbReference type="ChEBI" id="CHEBI:597326"/>
    </cofactor>
</comment>
<dbReference type="GO" id="GO:0019264">
    <property type="term" value="P:glycine biosynthetic process from serine"/>
    <property type="evidence" value="ECO:0007669"/>
    <property type="project" value="InterPro"/>
</dbReference>
<dbReference type="InterPro" id="IPR015422">
    <property type="entry name" value="PyrdxlP-dep_Trfase_small"/>
</dbReference>
<dbReference type="InterPro" id="IPR039429">
    <property type="entry name" value="SHMT-like_dom"/>
</dbReference>
<evidence type="ECO:0000313" key="12">
    <source>
        <dbReference type="Proteomes" id="UP001154282"/>
    </source>
</evidence>
<keyword evidence="5 9" id="KW-0554">One-carbon metabolism</keyword>
<reference evidence="11" key="1">
    <citation type="submission" date="2022-08" db="EMBL/GenBank/DDBJ databases">
        <authorList>
            <person name="Gutierrez-Valencia J."/>
        </authorList>
    </citation>
    <scope>NUCLEOTIDE SEQUENCE</scope>
</reference>
<keyword evidence="6 9" id="KW-0808">Transferase</keyword>
<evidence type="ECO:0000256" key="6">
    <source>
        <dbReference type="ARBA" id="ARBA00022679"/>
    </source>
</evidence>